<evidence type="ECO:0008006" key="3">
    <source>
        <dbReference type="Google" id="ProtNLM"/>
    </source>
</evidence>
<organism evidence="1 2">
    <name type="scientific">Rhodosorus marinus</name>
    <dbReference type="NCBI Taxonomy" id="101924"/>
    <lineage>
        <taxon>Eukaryota</taxon>
        <taxon>Rhodophyta</taxon>
        <taxon>Stylonematophyceae</taxon>
        <taxon>Stylonematales</taxon>
        <taxon>Stylonemataceae</taxon>
        <taxon>Rhodosorus</taxon>
    </lineage>
</organism>
<dbReference type="AlphaFoldDB" id="A0AAV8V321"/>
<evidence type="ECO:0000313" key="2">
    <source>
        <dbReference type="Proteomes" id="UP001157974"/>
    </source>
</evidence>
<dbReference type="SUPFAM" id="SSF48452">
    <property type="entry name" value="TPR-like"/>
    <property type="match status" value="1"/>
</dbReference>
<dbReference type="InterPro" id="IPR011990">
    <property type="entry name" value="TPR-like_helical_dom_sf"/>
</dbReference>
<name>A0AAV8V321_9RHOD</name>
<comment type="caution">
    <text evidence="1">The sequence shown here is derived from an EMBL/GenBank/DDBJ whole genome shotgun (WGS) entry which is preliminary data.</text>
</comment>
<accession>A0AAV8V321</accession>
<proteinExistence type="predicted"/>
<gene>
    <name evidence="1" type="ORF">NDN08_007896</name>
</gene>
<dbReference type="Gene3D" id="1.25.40.10">
    <property type="entry name" value="Tetratricopeptide repeat domain"/>
    <property type="match status" value="1"/>
</dbReference>
<reference evidence="1 2" key="1">
    <citation type="journal article" date="2023" name="Nat. Commun.">
        <title>Origin of minicircular mitochondrial genomes in red algae.</title>
        <authorList>
            <person name="Lee Y."/>
            <person name="Cho C.H."/>
            <person name="Lee Y.M."/>
            <person name="Park S.I."/>
            <person name="Yang J.H."/>
            <person name="West J.A."/>
            <person name="Bhattacharya D."/>
            <person name="Yoon H.S."/>
        </authorList>
    </citation>
    <scope>NUCLEOTIDE SEQUENCE [LARGE SCALE GENOMIC DNA]</scope>
    <source>
        <strain evidence="1 2">CCMP1338</strain>
        <tissue evidence="1">Whole cell</tissue>
    </source>
</reference>
<sequence>MMSDSDVLRSREDHVWQSCSSLRAWTGGSDGASFCADPIGPLLKINPDAIFSLDESSAKAFSNTSTALQRLAAEQLKRQRQVWKRRSCQTETVPFVCSSFVLRELCRYGDAVRVLKANALCLEVLQRVKYSDEQVAAASWIRSKLLNAIAKVMNGEELSAIEGMEEDIWQGLMNSSSQEVWFWAVVYGWASLFLVLGDLNKSRRLLSELMTRNGSYRAKDVNSMAARVTLLLSERNGVGSVEEALNFWERSLVLDANRPGSLWASSSCLQIAGLHKQSADLLLCLEDSLKLGQRQTEPYVLEVPTRGKFKVARDSLDEESVQEARARRSACISSHDSRLQALRSYNELLGDREPGPKTTRMVLERAWLQTFLGDHDAALADLDSVVPKSPREIVMGEMCRANALVCRDDFTGAHEALERAQTECTASDFGSPVDSSRRYAAVQELRALLNTNQGVLVASNVRRKRRSQKFARASFDTATSSLETIPKQFKSSRTETIKTAAEFNRAVLQLEVDEMSKTWLGFRELGTPDATSASYGLEPPKTRYHYPRLTAEKVPASEARWLDEVILRKLREQHFDDEILAKLETLEKEWIADVSSKR</sequence>
<dbReference type="EMBL" id="JAMWBK010000002">
    <property type="protein sequence ID" value="KAJ8907792.1"/>
    <property type="molecule type" value="Genomic_DNA"/>
</dbReference>
<keyword evidence="2" id="KW-1185">Reference proteome</keyword>
<protein>
    <recommendedName>
        <fullName evidence="3">Fanconi-associated nuclease</fullName>
    </recommendedName>
</protein>
<dbReference type="Proteomes" id="UP001157974">
    <property type="component" value="Unassembled WGS sequence"/>
</dbReference>
<evidence type="ECO:0000313" key="1">
    <source>
        <dbReference type="EMBL" id="KAJ8907792.1"/>
    </source>
</evidence>